<comment type="caution">
    <text evidence="8">The sequence shown here is derived from an EMBL/GenBank/DDBJ whole genome shotgun (WGS) entry which is preliminary data.</text>
</comment>
<accession>A0ABQ9EVI7</accession>
<evidence type="ECO:0000256" key="6">
    <source>
        <dbReference type="SAM" id="MobiDB-lite"/>
    </source>
</evidence>
<keyword evidence="4" id="KW-1015">Disulfide bond</keyword>
<evidence type="ECO:0000313" key="8">
    <source>
        <dbReference type="EMBL" id="KAJ8307318.1"/>
    </source>
</evidence>
<dbReference type="InterPro" id="IPR011992">
    <property type="entry name" value="EF-hand-dom_pair"/>
</dbReference>
<evidence type="ECO:0000256" key="2">
    <source>
        <dbReference type="ARBA" id="ARBA00022525"/>
    </source>
</evidence>
<keyword evidence="3" id="KW-0106">Calcium</keyword>
<comment type="subcellular location">
    <subcellularLocation>
        <location evidence="1">Secreted</location>
    </subcellularLocation>
</comment>
<evidence type="ECO:0000256" key="5">
    <source>
        <dbReference type="ARBA" id="ARBA00023180"/>
    </source>
</evidence>
<keyword evidence="9" id="KW-1185">Reference proteome</keyword>
<dbReference type="SUPFAM" id="SSF47473">
    <property type="entry name" value="EF-hand"/>
    <property type="match status" value="1"/>
</dbReference>
<dbReference type="Pfam" id="PF10591">
    <property type="entry name" value="SPARC_Ca_bdg"/>
    <property type="match status" value="1"/>
</dbReference>
<proteinExistence type="predicted"/>
<feature type="region of interest" description="Disordered" evidence="6">
    <location>
        <begin position="101"/>
        <end position="121"/>
    </location>
</feature>
<evidence type="ECO:0000256" key="1">
    <source>
        <dbReference type="ARBA" id="ARBA00004613"/>
    </source>
</evidence>
<dbReference type="InterPro" id="IPR019577">
    <property type="entry name" value="SPARC/Testican_Ca-bd-dom"/>
</dbReference>
<keyword evidence="5" id="KW-0325">Glycoprotein</keyword>
<dbReference type="EMBL" id="JARBDR010000793">
    <property type="protein sequence ID" value="KAJ8307318.1"/>
    <property type="molecule type" value="Genomic_DNA"/>
</dbReference>
<evidence type="ECO:0000259" key="7">
    <source>
        <dbReference type="PROSITE" id="PS50222"/>
    </source>
</evidence>
<name>A0ABQ9EVI7_TEGGR</name>
<dbReference type="CDD" id="cd00051">
    <property type="entry name" value="EFh"/>
    <property type="match status" value="1"/>
</dbReference>
<evidence type="ECO:0000313" key="9">
    <source>
        <dbReference type="Proteomes" id="UP001217089"/>
    </source>
</evidence>
<evidence type="ECO:0000256" key="4">
    <source>
        <dbReference type="ARBA" id="ARBA00023157"/>
    </source>
</evidence>
<dbReference type="InterPro" id="IPR002048">
    <property type="entry name" value="EF_hand_dom"/>
</dbReference>
<dbReference type="Gene3D" id="1.10.238.10">
    <property type="entry name" value="EF-hand"/>
    <property type="match status" value="1"/>
</dbReference>
<evidence type="ECO:0000256" key="3">
    <source>
        <dbReference type="ARBA" id="ARBA00022837"/>
    </source>
</evidence>
<dbReference type="Proteomes" id="UP001217089">
    <property type="component" value="Unassembled WGS sequence"/>
</dbReference>
<reference evidence="8 9" key="1">
    <citation type="submission" date="2022-12" db="EMBL/GenBank/DDBJ databases">
        <title>Chromosome-level genome of Tegillarca granosa.</title>
        <authorList>
            <person name="Kim J."/>
        </authorList>
    </citation>
    <scope>NUCLEOTIDE SEQUENCE [LARGE SCALE GENOMIC DNA]</scope>
    <source>
        <strain evidence="8">Teg-2019</strain>
        <tissue evidence="8">Adductor muscle</tissue>
    </source>
</reference>
<gene>
    <name evidence="8" type="ORF">KUTeg_015402</name>
</gene>
<dbReference type="InterPro" id="IPR018247">
    <property type="entry name" value="EF_Hand_1_Ca_BS"/>
</dbReference>
<keyword evidence="2" id="KW-0964">Secreted</keyword>
<protein>
    <recommendedName>
        <fullName evidence="7">EF-hand domain-containing protein</fullName>
    </recommendedName>
</protein>
<organism evidence="8 9">
    <name type="scientific">Tegillarca granosa</name>
    <name type="common">Malaysian cockle</name>
    <name type="synonym">Anadara granosa</name>
    <dbReference type="NCBI Taxonomy" id="220873"/>
    <lineage>
        <taxon>Eukaryota</taxon>
        <taxon>Metazoa</taxon>
        <taxon>Spiralia</taxon>
        <taxon>Lophotrochozoa</taxon>
        <taxon>Mollusca</taxon>
        <taxon>Bivalvia</taxon>
        <taxon>Autobranchia</taxon>
        <taxon>Pteriomorphia</taxon>
        <taxon>Arcoida</taxon>
        <taxon>Arcoidea</taxon>
        <taxon>Arcidae</taxon>
        <taxon>Tegillarca</taxon>
    </lineage>
</organism>
<dbReference type="PROSITE" id="PS00018">
    <property type="entry name" value="EF_HAND_1"/>
    <property type="match status" value="1"/>
</dbReference>
<sequence length="121" mass="13727">MLKSVHMLRLHECIFKPPKKHAEVSDCPQHCPSYVYICKVERSTGTTYGIPCAFTMYDLDRDGFVTMTELDSVLASVMKNHTIKATFYMMDRNDDAVIDSDEFGDGPLARRNCPQGRTEGQ</sequence>
<dbReference type="PROSITE" id="PS50222">
    <property type="entry name" value="EF_HAND_2"/>
    <property type="match status" value="1"/>
</dbReference>
<feature type="domain" description="EF-hand" evidence="7">
    <location>
        <begin position="53"/>
        <end position="80"/>
    </location>
</feature>